<dbReference type="SUPFAM" id="SSF57667">
    <property type="entry name" value="beta-beta-alpha zinc fingers"/>
    <property type="match status" value="1"/>
</dbReference>
<feature type="domain" description="C2H2-type" evidence="7">
    <location>
        <begin position="295"/>
        <end position="324"/>
    </location>
</feature>
<organism evidence="8 9">
    <name type="scientific">Sitophilus oryzae</name>
    <name type="common">Rice weevil</name>
    <name type="synonym">Curculio oryzae</name>
    <dbReference type="NCBI Taxonomy" id="7048"/>
    <lineage>
        <taxon>Eukaryota</taxon>
        <taxon>Metazoa</taxon>
        <taxon>Ecdysozoa</taxon>
        <taxon>Arthropoda</taxon>
        <taxon>Hexapoda</taxon>
        <taxon>Insecta</taxon>
        <taxon>Pterygota</taxon>
        <taxon>Neoptera</taxon>
        <taxon>Endopterygota</taxon>
        <taxon>Coleoptera</taxon>
        <taxon>Polyphaga</taxon>
        <taxon>Cucujiformia</taxon>
        <taxon>Curculionidae</taxon>
        <taxon>Dryophthorinae</taxon>
        <taxon>Sitophilus</taxon>
    </lineage>
</organism>
<dbReference type="OrthoDB" id="6751163at2759"/>
<accession>A0A6J2YP49</accession>
<dbReference type="GeneID" id="115889852"/>
<dbReference type="Gene3D" id="1.10.10.10">
    <property type="entry name" value="Winged helix-like DNA-binding domain superfamily/Winged helix DNA-binding domain"/>
    <property type="match status" value="1"/>
</dbReference>
<evidence type="ECO:0000259" key="7">
    <source>
        <dbReference type="PROSITE" id="PS50157"/>
    </source>
</evidence>
<evidence type="ECO:0000256" key="5">
    <source>
        <dbReference type="ARBA" id="ARBA00022833"/>
    </source>
</evidence>
<feature type="domain" description="C2H2-type" evidence="7">
    <location>
        <begin position="333"/>
        <end position="360"/>
    </location>
</feature>
<dbReference type="GO" id="GO:0008270">
    <property type="term" value="F:zinc ion binding"/>
    <property type="evidence" value="ECO:0007669"/>
    <property type="project" value="UniProtKB-KW"/>
</dbReference>
<dbReference type="Gene3D" id="3.30.160.60">
    <property type="entry name" value="Classic Zinc Finger"/>
    <property type="match status" value="2"/>
</dbReference>
<dbReference type="InterPro" id="IPR013087">
    <property type="entry name" value="Znf_C2H2_type"/>
</dbReference>
<dbReference type="SUPFAM" id="SSF46689">
    <property type="entry name" value="Homeodomain-like"/>
    <property type="match status" value="1"/>
</dbReference>
<dbReference type="KEGG" id="soy:115889852"/>
<reference evidence="9" key="1">
    <citation type="submission" date="2025-08" db="UniProtKB">
        <authorList>
            <consortium name="RefSeq"/>
        </authorList>
    </citation>
    <scope>IDENTIFICATION</scope>
    <source>
        <tissue evidence="9">Gonads</tissue>
    </source>
</reference>
<name>A0A6J2YP49_SITOR</name>
<dbReference type="InParanoid" id="A0A6J2YP49"/>
<feature type="domain" description="C2H2-type" evidence="7">
    <location>
        <begin position="151"/>
        <end position="179"/>
    </location>
</feature>
<dbReference type="SMART" id="SM00355">
    <property type="entry name" value="ZnF_C2H2"/>
    <property type="match status" value="5"/>
</dbReference>
<dbReference type="PANTHER" id="PTHR24408">
    <property type="entry name" value="ZINC FINGER PROTEIN"/>
    <property type="match status" value="1"/>
</dbReference>
<dbReference type="PROSITE" id="PS50157">
    <property type="entry name" value="ZINC_FINGER_C2H2_2"/>
    <property type="match status" value="3"/>
</dbReference>
<evidence type="ECO:0000313" key="8">
    <source>
        <dbReference type="Proteomes" id="UP000504635"/>
    </source>
</evidence>
<gene>
    <name evidence="9" type="primary">LOC115889852</name>
</gene>
<dbReference type="Proteomes" id="UP000504635">
    <property type="component" value="Unplaced"/>
</dbReference>
<evidence type="ECO:0000313" key="9">
    <source>
        <dbReference type="RefSeq" id="XP_030765788.1"/>
    </source>
</evidence>
<dbReference type="GO" id="GO:0000981">
    <property type="term" value="F:DNA-binding transcription factor activity, RNA polymerase II-specific"/>
    <property type="evidence" value="ECO:0007669"/>
    <property type="project" value="TreeGrafter"/>
</dbReference>
<dbReference type="GO" id="GO:0005634">
    <property type="term" value="C:nucleus"/>
    <property type="evidence" value="ECO:0007669"/>
    <property type="project" value="UniProtKB-SubCell"/>
</dbReference>
<keyword evidence="4 6" id="KW-0863">Zinc-finger</keyword>
<dbReference type="Pfam" id="PF00096">
    <property type="entry name" value="zf-C2H2"/>
    <property type="match status" value="2"/>
</dbReference>
<dbReference type="InterPro" id="IPR036388">
    <property type="entry name" value="WH-like_DNA-bd_sf"/>
</dbReference>
<dbReference type="AlphaFoldDB" id="A0A6J2YP49"/>
<dbReference type="PANTHER" id="PTHR24408:SF58">
    <property type="entry name" value="TRANSCRIPTION FACTOR (TFIIIA), PUTATIVE (AFU_ORTHOLOGUE AFUA_1G05150)-RELATED"/>
    <property type="match status" value="1"/>
</dbReference>
<dbReference type="InterPro" id="IPR036236">
    <property type="entry name" value="Znf_C2H2_sf"/>
</dbReference>
<keyword evidence="3" id="KW-0677">Repeat</keyword>
<comment type="subcellular location">
    <subcellularLocation>
        <location evidence="1">Nucleus</location>
    </subcellularLocation>
</comment>
<keyword evidence="8" id="KW-1185">Reference proteome</keyword>
<proteinExistence type="predicted"/>
<dbReference type="GO" id="GO:0043565">
    <property type="term" value="F:sequence-specific DNA binding"/>
    <property type="evidence" value="ECO:0007669"/>
    <property type="project" value="TreeGrafter"/>
</dbReference>
<keyword evidence="5" id="KW-0862">Zinc</keyword>
<evidence type="ECO:0000256" key="6">
    <source>
        <dbReference type="PROSITE-ProRule" id="PRU00042"/>
    </source>
</evidence>
<evidence type="ECO:0000256" key="4">
    <source>
        <dbReference type="ARBA" id="ARBA00022771"/>
    </source>
</evidence>
<evidence type="ECO:0000256" key="3">
    <source>
        <dbReference type="ARBA" id="ARBA00022737"/>
    </source>
</evidence>
<keyword evidence="2" id="KW-0479">Metal-binding</keyword>
<protein>
    <submittedName>
        <fullName evidence="9">Zinc finger protein 836-like</fullName>
    </submittedName>
</protein>
<sequence length="398" mass="46621">MSLFGNDSLSAIEEKVAETKLLMEKYQKEYNIKFNPFTNTELKISPEAKSAKRKELQMDPLKRKESSKAFKYQEFKLMVRYCNEECPDDMGLFWSRPPTTPKKLKKIDGRTVNVDHAMRKIDVGQHLPIKVIKTEYPQLSEIFRNVIFEGNQCPVCGKQFKRKDHVQRHYLEMHLSKENRYGFPCKLCKKLFKRKYLMENHEKICLGVEKGRRCFITTDQEIIGQVIDLVHNGASIRKAASKLNISKSSVHTILKKYRANVGVHFLNLEQDSGSLLSKGDDDEDSLDTKPFFSPFDCKYCSKIYSVRRSLWRHEKYECKQLQKPFACVVPHWYTCYKCGKVYKNKPSFIKHVNVFCGLEPKFFCKFPGCGYKSHMKSNLKRHTYSLHYSSMLKTEPSF</sequence>
<dbReference type="InterPro" id="IPR009057">
    <property type="entry name" value="Homeodomain-like_sf"/>
</dbReference>
<evidence type="ECO:0000256" key="1">
    <source>
        <dbReference type="ARBA" id="ARBA00004123"/>
    </source>
</evidence>
<dbReference type="PROSITE" id="PS00028">
    <property type="entry name" value="ZINC_FINGER_C2H2_1"/>
    <property type="match status" value="1"/>
</dbReference>
<evidence type="ECO:0000256" key="2">
    <source>
        <dbReference type="ARBA" id="ARBA00022723"/>
    </source>
</evidence>
<dbReference type="RefSeq" id="XP_030765788.1">
    <property type="nucleotide sequence ID" value="XM_030909928.1"/>
</dbReference>